<keyword evidence="1" id="KW-0614">Plasmid</keyword>
<name>E5G5Q4_VIBHA</name>
<evidence type="ECO:0000313" key="1">
    <source>
        <dbReference type="EMBL" id="ADQ53978.1"/>
    </source>
</evidence>
<proteinExistence type="predicted"/>
<dbReference type="RefSeq" id="WP_424586152.1">
    <property type="nucleotide sequence ID" value="NZ_JBNAZB010000038.1"/>
</dbReference>
<reference evidence="1" key="1">
    <citation type="submission" date="2010-07" db="EMBL/GenBank/DDBJ databases">
        <title>Gene structure and function analysis of the virulence-related plasmid pVH1 from Vibrio harveyi VIB645.</title>
        <authorList>
            <person name="Hou X."/>
            <person name="Sun J."/>
            <person name="Sun B."/>
            <person name="Liu J."/>
            <person name="Zhang X."/>
        </authorList>
    </citation>
    <scope>NUCLEOTIDE SEQUENCE</scope>
    <source>
        <strain evidence="1">VIB645</strain>
        <plasmid evidence="1">pVH1</plasmid>
    </source>
</reference>
<accession>E5G5Q4</accession>
<protein>
    <submittedName>
        <fullName evidence="1">Polyketide synthase</fullName>
    </submittedName>
</protein>
<dbReference type="AlphaFoldDB" id="E5G5Q4"/>
<dbReference type="EMBL" id="HM752272">
    <property type="protein sequence ID" value="ADQ53978.1"/>
    <property type="molecule type" value="Genomic_DNA"/>
</dbReference>
<organism evidence="1">
    <name type="scientific">Vibrio harveyi</name>
    <name type="common">Beneckea harveyi</name>
    <dbReference type="NCBI Taxonomy" id="669"/>
    <lineage>
        <taxon>Bacteria</taxon>
        <taxon>Pseudomonadati</taxon>
        <taxon>Pseudomonadota</taxon>
        <taxon>Gammaproteobacteria</taxon>
        <taxon>Vibrionales</taxon>
        <taxon>Vibrionaceae</taxon>
        <taxon>Vibrio</taxon>
    </lineage>
</organism>
<geneLocation type="plasmid" evidence="1">
    <name>pVH1</name>
</geneLocation>
<sequence>MKKHIDTPQFEQDVNWCIEELKRHFVDIPYWEETITAHFTRGSNIDEQYWEIVNQIATKQVTEIHPTLLYSEAYRELNRMVFFALNVIVSSLDDIGIKDKIDPNALDEILTITHQELSVRAPTSLAGHDESLEKIQNCLNVFCSATDTPTTDFVNYSDKMNTLRLKELQ</sequence>